<evidence type="ECO:0000256" key="1">
    <source>
        <dbReference type="SAM" id="MobiDB-lite"/>
    </source>
</evidence>
<reference evidence="3" key="2">
    <citation type="submission" date="2025-08" db="UniProtKB">
        <authorList>
            <consortium name="Ensembl"/>
        </authorList>
    </citation>
    <scope>IDENTIFICATION</scope>
</reference>
<feature type="compositionally biased region" description="Basic and acidic residues" evidence="1">
    <location>
        <begin position="525"/>
        <end position="536"/>
    </location>
</feature>
<reference evidence="3 4" key="1">
    <citation type="journal article" date="2012" name="Nature">
        <title>The genomic landscape of species divergence in Ficedula flycatchers.</title>
        <authorList>
            <person name="Ellegren H."/>
            <person name="Smeds L."/>
            <person name="Burri R."/>
            <person name="Olason P.I."/>
            <person name="Backstrom N."/>
            <person name="Kawakami T."/>
            <person name="Kunstner A."/>
            <person name="Makinen H."/>
            <person name="Nadachowska-Brzyska K."/>
            <person name="Qvarnstrom A."/>
            <person name="Uebbing S."/>
            <person name="Wolf J.B."/>
        </authorList>
    </citation>
    <scope>NUCLEOTIDE SEQUENCE [LARGE SCALE GENOMIC DNA]</scope>
</reference>
<dbReference type="PANTHER" id="PTHR21725:SF1">
    <property type="entry name" value="E3 UBIQUITIN-PROTEIN LIGASE UBR4"/>
    <property type="match status" value="1"/>
</dbReference>
<dbReference type="Pfam" id="PF24079">
    <property type="entry name" value="UBR4"/>
    <property type="match status" value="1"/>
</dbReference>
<name>A0A803V989_FICAL</name>
<dbReference type="Proteomes" id="UP000016665">
    <property type="component" value="Chromosome 21"/>
</dbReference>
<dbReference type="GO" id="GO:0005829">
    <property type="term" value="C:cytosol"/>
    <property type="evidence" value="ECO:0007669"/>
    <property type="project" value="TreeGrafter"/>
</dbReference>
<reference evidence="3" key="3">
    <citation type="submission" date="2025-09" db="UniProtKB">
        <authorList>
            <consortium name="Ensembl"/>
        </authorList>
    </citation>
    <scope>IDENTIFICATION</scope>
</reference>
<dbReference type="GO" id="GO:0006511">
    <property type="term" value="P:ubiquitin-dependent protein catabolic process"/>
    <property type="evidence" value="ECO:0007669"/>
    <property type="project" value="TreeGrafter"/>
</dbReference>
<keyword evidence="4" id="KW-1185">Reference proteome</keyword>
<accession>A0A803V989</accession>
<evidence type="ECO:0000313" key="3">
    <source>
        <dbReference type="Ensembl" id="ENSFALP00000019295.1"/>
    </source>
</evidence>
<protein>
    <submittedName>
        <fullName evidence="3">Ubiquitin protein ligase E3 component n-recognin 4</fullName>
    </submittedName>
</protein>
<dbReference type="GO" id="GO:0005654">
    <property type="term" value="C:nucleoplasm"/>
    <property type="evidence" value="ECO:0007669"/>
    <property type="project" value="TreeGrafter"/>
</dbReference>
<proteinExistence type="predicted"/>
<dbReference type="GO" id="GO:0004842">
    <property type="term" value="F:ubiquitin-protein transferase activity"/>
    <property type="evidence" value="ECO:0007669"/>
    <property type="project" value="TreeGrafter"/>
</dbReference>
<dbReference type="GeneTree" id="ENSGT00600000084471"/>
<dbReference type="Ensembl" id="ENSFALT00000042095.1">
    <property type="protein sequence ID" value="ENSFALP00000019295.1"/>
    <property type="gene ID" value="ENSFALG00000010637.2"/>
</dbReference>
<organism evidence="3 4">
    <name type="scientific">Ficedula albicollis</name>
    <name type="common">Collared flycatcher</name>
    <name type="synonym">Muscicapa albicollis</name>
    <dbReference type="NCBI Taxonomy" id="59894"/>
    <lineage>
        <taxon>Eukaryota</taxon>
        <taxon>Metazoa</taxon>
        <taxon>Chordata</taxon>
        <taxon>Craniata</taxon>
        <taxon>Vertebrata</taxon>
        <taxon>Euteleostomi</taxon>
        <taxon>Archelosauria</taxon>
        <taxon>Archosauria</taxon>
        <taxon>Dinosauria</taxon>
        <taxon>Saurischia</taxon>
        <taxon>Theropoda</taxon>
        <taxon>Coelurosauria</taxon>
        <taxon>Aves</taxon>
        <taxon>Neognathae</taxon>
        <taxon>Neoaves</taxon>
        <taxon>Telluraves</taxon>
        <taxon>Australaves</taxon>
        <taxon>Passeriformes</taxon>
        <taxon>Muscicapidae</taxon>
        <taxon>Ficedula</taxon>
    </lineage>
</organism>
<dbReference type="InterPro" id="IPR056530">
    <property type="entry name" value="UBR4-like_dom"/>
</dbReference>
<dbReference type="InterPro" id="IPR045189">
    <property type="entry name" value="UBR4-like"/>
</dbReference>
<feature type="region of interest" description="Disordered" evidence="1">
    <location>
        <begin position="496"/>
        <end position="540"/>
    </location>
</feature>
<evidence type="ECO:0000259" key="2">
    <source>
        <dbReference type="Pfam" id="PF24079"/>
    </source>
</evidence>
<sequence length="1076" mass="120686">MKKSCMSLLNMESLKSWESVKFTVRTEVCARVLWEHGQLFILWEQVLSPFSRAEMCRMFPCSCNPQVARPGQCGSTVRGALQLWHGSPGKSERVLSLLPGRICWLRGSGAVAVLSWRPCWCAVLCGVSDPWLCIPRLHMVRLMLLERLLQNLPQLRNVGGVRAIPYMQVILMLTTDLDGDDEKDKGALDNLLSQLIAELGMDKKDVSKKNERSPVNEVHLVVMRLLSVFMSRTKSGSKTSICEASSLISSATAAALLSSGAVDYCLHVLKSLLEYWKSQQNDEEPVATSQLLKPHTTSSPPDMSPFFLRQYVKVSAALCWELCTQLGKQPYTNSRIPPPIFDHSWFYFLSEYLMIQQTPFVRRQVRKLLLFICGSKDKYRQLRDLHTLDSHVRGIKKLLEEQGIFLRASVVTASSGSALQYDTLISLMEHLKACAEIATQRTVNWQKFCIKDDSVLYFLLQVSFLVDEGVSPVLLQLLSCALCGSKVLSVASSSGASSTSSTSAPAASGSGQAAAQSKSSTKKSKKEEKEKEREGEGSGSQEDQLCTALVNQLNKFADKETLIQFLRCFLLESNSSSVRWQAHCLALHIYRNSNKSQQELLLDLMWSIWPELPAYGRKAAQFVDLLGYFSLKTQQTEKKLKEYSQKAVEILRTQNHILTNHPNSNIYNTLSGLVEFDGYYLESDPCLVCNNPEVPFCYIKLSSIKVDTRYTTTQQVVKLIGSHTISKVTVKIGDLKRTKMVRTINLYYNNRTVQAIVELKNKYVHPVCCAISEFDSFPWLLVKSVTVCVPSVPANPGVCGNCGENVYQCHKCRSINYDEKDPFLCNACGFCKYARFDFMLYAKPCCAVDPIENEEDRKKAVTNINTLLDKADRVYHQLMGHRPQLENLLCKVNEAAPEKPQDESGSSGGISSTSASVNRYILQLAQEYCGDCKNSFDELSKIIQKVFASRKELLEYDLQQREAATKSSRSSALPTFTASQYRALSVLGCGHTSSTKCYGCASAVTEHCITLLRALATNGAIRHILVAQGLIRELFDYNLRRGAAAMREEVRQLMCLLTRWELLWPRHFSFAVLVSL</sequence>
<dbReference type="AlphaFoldDB" id="A0A803V989"/>
<dbReference type="GO" id="GO:0016020">
    <property type="term" value="C:membrane"/>
    <property type="evidence" value="ECO:0007669"/>
    <property type="project" value="TreeGrafter"/>
</dbReference>
<feature type="compositionally biased region" description="Low complexity" evidence="1">
    <location>
        <begin position="496"/>
        <end position="519"/>
    </location>
</feature>
<dbReference type="GO" id="GO:0005813">
    <property type="term" value="C:centrosome"/>
    <property type="evidence" value="ECO:0007669"/>
    <property type="project" value="TreeGrafter"/>
</dbReference>
<evidence type="ECO:0000313" key="4">
    <source>
        <dbReference type="Proteomes" id="UP000016665"/>
    </source>
</evidence>
<gene>
    <name evidence="3" type="primary">UBR4</name>
</gene>
<feature type="domain" description="E3 ubiquitin-protein ligase UBR4-like" evidence="2">
    <location>
        <begin position="836"/>
        <end position="960"/>
    </location>
</feature>
<dbReference type="PANTHER" id="PTHR21725">
    <property type="entry name" value="E3 UBIQUITIN-PROTEIN LIGASE UBR4"/>
    <property type="match status" value="1"/>
</dbReference>